<dbReference type="Proteomes" id="UP000294547">
    <property type="component" value="Unassembled WGS sequence"/>
</dbReference>
<dbReference type="OrthoDB" id="9776313at2"/>
<comment type="caution">
    <text evidence="2">The sequence shown here is derived from an EMBL/GenBank/DDBJ whole genome shotgun (WGS) entry which is preliminary data.</text>
</comment>
<dbReference type="AlphaFoldDB" id="A0A4R6R6A3"/>
<dbReference type="GO" id="GO:0044877">
    <property type="term" value="F:protein-containing complex binding"/>
    <property type="evidence" value="ECO:0007669"/>
    <property type="project" value="TreeGrafter"/>
</dbReference>
<proteinExistence type="predicted"/>
<dbReference type="InterPro" id="IPR036291">
    <property type="entry name" value="NAD(P)-bd_dom_sf"/>
</dbReference>
<dbReference type="Gene3D" id="3.40.50.720">
    <property type="entry name" value="NAD(P)-binding Rossmann-like Domain"/>
    <property type="match status" value="1"/>
</dbReference>
<evidence type="ECO:0000313" key="3">
    <source>
        <dbReference type="Proteomes" id="UP000294547"/>
    </source>
</evidence>
<name>A0A4R6R6A3_9HYPH</name>
<evidence type="ECO:0000313" key="2">
    <source>
        <dbReference type="EMBL" id="TDP81460.1"/>
    </source>
</evidence>
<sequence length="324" mass="33870">MAEISDKPRLVTVFGGSGFLGRHVVRALARRGYRVRVAVRRPDLAGHLQPLGTVGQIHAVQANLRFRASVDRAVQGADAVVNLVGILAGSGAQTFDAVHAFGARAVAEAARAAGIGRLVHVSAIGADAASASGYARSKAAGEAAVRETVPGAVILRPSIVFGPEDDFFNRFADMARFSPVLPAIGGGETRFQPVFVGDVAEAVARAVDGAVPAGVVELGGPEVVTFREVMERVCRETGRKRAIVSVPFGIAELAAKLTGWLPGAPITADQVELLKTDNVVSDAATAEGRTLAGLGIVPHTMAAILPTYLYRYTVHGQYDRHKAV</sequence>
<dbReference type="Pfam" id="PF01370">
    <property type="entry name" value="Epimerase"/>
    <property type="match status" value="1"/>
</dbReference>
<organism evidence="2 3">
    <name type="scientific">Oharaeibacter diazotrophicus</name>
    <dbReference type="NCBI Taxonomy" id="1920512"/>
    <lineage>
        <taxon>Bacteria</taxon>
        <taxon>Pseudomonadati</taxon>
        <taxon>Pseudomonadota</taxon>
        <taxon>Alphaproteobacteria</taxon>
        <taxon>Hyphomicrobiales</taxon>
        <taxon>Pleomorphomonadaceae</taxon>
        <taxon>Oharaeibacter</taxon>
    </lineage>
</organism>
<dbReference type="InterPro" id="IPR001509">
    <property type="entry name" value="Epimerase_deHydtase"/>
</dbReference>
<reference evidence="2 3" key="1">
    <citation type="submission" date="2019-03" db="EMBL/GenBank/DDBJ databases">
        <title>Genomic Encyclopedia of Type Strains, Phase IV (KMG-IV): sequencing the most valuable type-strain genomes for metagenomic binning, comparative biology and taxonomic classification.</title>
        <authorList>
            <person name="Goeker M."/>
        </authorList>
    </citation>
    <scope>NUCLEOTIDE SEQUENCE [LARGE SCALE GENOMIC DNA]</scope>
    <source>
        <strain evidence="2 3">DSM 102969</strain>
    </source>
</reference>
<dbReference type="RefSeq" id="WP_126540642.1">
    <property type="nucleotide sequence ID" value="NZ_BSPM01000002.1"/>
</dbReference>
<dbReference type="SUPFAM" id="SSF51735">
    <property type="entry name" value="NAD(P)-binding Rossmann-fold domains"/>
    <property type="match status" value="1"/>
</dbReference>
<evidence type="ECO:0000259" key="1">
    <source>
        <dbReference type="Pfam" id="PF01370"/>
    </source>
</evidence>
<feature type="domain" description="NAD-dependent epimerase/dehydratase" evidence="1">
    <location>
        <begin position="11"/>
        <end position="209"/>
    </location>
</feature>
<dbReference type="PANTHER" id="PTHR12126">
    <property type="entry name" value="NADH-UBIQUINONE OXIDOREDUCTASE 39 KDA SUBUNIT-RELATED"/>
    <property type="match status" value="1"/>
</dbReference>
<protein>
    <submittedName>
        <fullName evidence="2">NADH dehydrogenase</fullName>
    </submittedName>
</protein>
<keyword evidence="3" id="KW-1185">Reference proteome</keyword>
<dbReference type="FunFam" id="3.40.50.720:FF:000702">
    <property type="entry name" value="NADH dehydrogenase (Ubiquinone)"/>
    <property type="match status" value="1"/>
</dbReference>
<accession>A0A4R6R6A3</accession>
<dbReference type="PANTHER" id="PTHR12126:SF11">
    <property type="entry name" value="NADH DEHYDROGENASE [UBIQUINONE] 1 ALPHA SUBCOMPLEX SUBUNIT 9, MITOCHONDRIAL"/>
    <property type="match status" value="1"/>
</dbReference>
<dbReference type="EMBL" id="SNXY01000012">
    <property type="protein sequence ID" value="TDP81460.1"/>
    <property type="molecule type" value="Genomic_DNA"/>
</dbReference>
<gene>
    <name evidence="2" type="ORF">EDD54_4329</name>
</gene>
<dbReference type="InterPro" id="IPR051207">
    <property type="entry name" value="ComplexI_NDUFA9_subunit"/>
</dbReference>
<dbReference type="CDD" id="cd05271">
    <property type="entry name" value="NDUFA9_like_SDR_a"/>
    <property type="match status" value="1"/>
</dbReference>